<accession>A0A1B2I3H0</accession>
<dbReference type="InterPro" id="IPR002347">
    <property type="entry name" value="SDR_fam"/>
</dbReference>
<dbReference type="KEGG" id="cpor:BED41_04965"/>
<dbReference type="AlphaFoldDB" id="A0A1B2I3H0"/>
<dbReference type="Pfam" id="PF00106">
    <property type="entry name" value="adh_short"/>
    <property type="match status" value="1"/>
</dbReference>
<reference evidence="1" key="1">
    <citation type="submission" date="2016-08" db="EMBL/GenBank/DDBJ databases">
        <title>Complete genome of Cloacibacillus porcorum.</title>
        <authorList>
            <person name="Looft T."/>
            <person name="Bayles D.O."/>
            <person name="Alt D.P."/>
        </authorList>
    </citation>
    <scope>NUCLEOTIDE SEQUENCE [LARGE SCALE GENOMIC DNA]</scope>
    <source>
        <strain evidence="1">CL-84</strain>
    </source>
</reference>
<dbReference type="GeneID" id="83057206"/>
<dbReference type="EMBL" id="CP016757">
    <property type="protein sequence ID" value="ANZ44492.1"/>
    <property type="molecule type" value="Genomic_DNA"/>
</dbReference>
<dbReference type="STRING" id="1197717.BED41_04965"/>
<dbReference type="RefSeq" id="WP_066743685.1">
    <property type="nucleotide sequence ID" value="NZ_CP016757.1"/>
</dbReference>
<dbReference type="SUPFAM" id="SSF51735">
    <property type="entry name" value="NAD(P)-binding Rossmann-fold domains"/>
    <property type="match status" value="1"/>
</dbReference>
<evidence type="ECO:0000313" key="1">
    <source>
        <dbReference type="EMBL" id="ANZ44492.1"/>
    </source>
</evidence>
<dbReference type="OrthoDB" id="5850at2"/>
<dbReference type="Gene3D" id="3.40.50.720">
    <property type="entry name" value="NAD(P)-binding Rossmann-like Domain"/>
    <property type="match status" value="1"/>
</dbReference>
<evidence type="ECO:0000313" key="2">
    <source>
        <dbReference type="Proteomes" id="UP000093044"/>
    </source>
</evidence>
<protein>
    <submittedName>
        <fullName evidence="1">Uncharacterized protein</fullName>
    </submittedName>
</protein>
<name>A0A1B2I3H0_9BACT</name>
<dbReference type="InterPro" id="IPR036291">
    <property type="entry name" value="NAD(P)-bd_dom_sf"/>
</dbReference>
<sequence length="173" mass="18660">MPKKRKIFLPFAPSCLAEISELIMEGEVYYTCADTETAAGLERRLNEIACCSGGCVTAEMTLEAIAPSVVSCAESLGAIEMLVYAPELTARGELFLDLVEEDFTAHTAALNGLFMLCKCALPYMMGGESPEIVIVRPRGQKNLTSDMYGAAVSAIAESMNNELAEYGVRVRLS</sequence>
<proteinExistence type="predicted"/>
<keyword evidence="2" id="KW-1185">Reference proteome</keyword>
<gene>
    <name evidence="1" type="ORF">BED41_04965</name>
</gene>
<dbReference type="Proteomes" id="UP000093044">
    <property type="component" value="Chromosome"/>
</dbReference>
<organism evidence="1 2">
    <name type="scientific">Cloacibacillus porcorum</name>
    <dbReference type="NCBI Taxonomy" id="1197717"/>
    <lineage>
        <taxon>Bacteria</taxon>
        <taxon>Thermotogati</taxon>
        <taxon>Synergistota</taxon>
        <taxon>Synergistia</taxon>
        <taxon>Synergistales</taxon>
        <taxon>Synergistaceae</taxon>
        <taxon>Cloacibacillus</taxon>
    </lineage>
</organism>